<evidence type="ECO:0000259" key="6">
    <source>
        <dbReference type="Pfam" id="PF01061"/>
    </source>
</evidence>
<evidence type="ECO:0000256" key="1">
    <source>
        <dbReference type="ARBA" id="ARBA00004141"/>
    </source>
</evidence>
<feature type="transmembrane region" description="Helical" evidence="5">
    <location>
        <begin position="58"/>
        <end position="79"/>
    </location>
</feature>
<keyword evidence="2 5" id="KW-0812">Transmembrane</keyword>
<comment type="subcellular location">
    <subcellularLocation>
        <location evidence="1">Membrane</location>
        <topology evidence="1">Multi-pass membrane protein</topology>
    </subcellularLocation>
</comment>
<dbReference type="AlphaFoldDB" id="A0AB39SFA2"/>
<organism evidence="7">
    <name type="scientific">Streptomyces sp. R35</name>
    <dbReference type="NCBI Taxonomy" id="3238630"/>
    <lineage>
        <taxon>Bacteria</taxon>
        <taxon>Bacillati</taxon>
        <taxon>Actinomycetota</taxon>
        <taxon>Actinomycetes</taxon>
        <taxon>Kitasatosporales</taxon>
        <taxon>Streptomycetaceae</taxon>
        <taxon>Streptomyces</taxon>
    </lineage>
</organism>
<dbReference type="PANTHER" id="PTHR43229:SF3">
    <property type="entry name" value="ABC-TYPE MULTIDRUG TRANSPORT SYSTEM, PERMEASE COMPONENT"/>
    <property type="match status" value="1"/>
</dbReference>
<feature type="transmembrane region" description="Helical" evidence="5">
    <location>
        <begin position="256"/>
        <end position="277"/>
    </location>
</feature>
<dbReference type="InterPro" id="IPR013525">
    <property type="entry name" value="ABC2_TM"/>
</dbReference>
<reference evidence="7" key="1">
    <citation type="submission" date="2024-07" db="EMBL/GenBank/DDBJ databases">
        <authorList>
            <person name="Yu S.T."/>
        </authorList>
    </citation>
    <scope>NUCLEOTIDE SEQUENCE</scope>
    <source>
        <strain evidence="7">R35</strain>
    </source>
</reference>
<dbReference type="EMBL" id="CP163440">
    <property type="protein sequence ID" value="XDQ64024.1"/>
    <property type="molecule type" value="Genomic_DNA"/>
</dbReference>
<evidence type="ECO:0000256" key="5">
    <source>
        <dbReference type="SAM" id="Phobius"/>
    </source>
</evidence>
<feature type="transmembrane region" description="Helical" evidence="5">
    <location>
        <begin position="165"/>
        <end position="191"/>
    </location>
</feature>
<accession>A0AB39SFA2</accession>
<feature type="transmembrane region" description="Helical" evidence="5">
    <location>
        <begin position="86"/>
        <end position="109"/>
    </location>
</feature>
<keyword evidence="3 5" id="KW-1133">Transmembrane helix</keyword>
<evidence type="ECO:0000256" key="2">
    <source>
        <dbReference type="ARBA" id="ARBA00022692"/>
    </source>
</evidence>
<protein>
    <submittedName>
        <fullName evidence="7">ABC transporter permease</fullName>
    </submittedName>
</protein>
<dbReference type="GO" id="GO:0140359">
    <property type="term" value="F:ABC-type transporter activity"/>
    <property type="evidence" value="ECO:0007669"/>
    <property type="project" value="InterPro"/>
</dbReference>
<sequence length="292" mass="30274">MSGGTDEMATAPDAMAAAQADDTPDASSGLGRRLQVLGWAARAGAADYGTVFTWKTWLLGWFVRMLAQVLFFTTIGDLLGPGQARYLLIGNAVALVALHGIFATASTTWELQNGTLPLLVASPSSPSLVLLGRSLFWLPDGVACGLGAVLILAPVADLRLTVTKVALLAALLVLVAMTSYCLGLFLGSLVLTAADLRNVVSNAAFTVMMIVCGPEVPASAVGPVLGRIGDVLPLTHGLLAVREVLAGRAGAHTAGLAAWETLIGACWLAAALTVLTWRARRSRRDGAALFLT</sequence>
<feature type="transmembrane region" description="Helical" evidence="5">
    <location>
        <begin position="129"/>
        <end position="153"/>
    </location>
</feature>
<feature type="domain" description="ABC-2 type transporter transmembrane" evidence="6">
    <location>
        <begin position="53"/>
        <end position="244"/>
    </location>
</feature>
<evidence type="ECO:0000313" key="7">
    <source>
        <dbReference type="EMBL" id="XDQ64024.1"/>
    </source>
</evidence>
<name>A0AB39SFA2_9ACTN</name>
<dbReference type="GO" id="GO:0016020">
    <property type="term" value="C:membrane"/>
    <property type="evidence" value="ECO:0007669"/>
    <property type="project" value="UniProtKB-SubCell"/>
</dbReference>
<dbReference type="PANTHER" id="PTHR43229">
    <property type="entry name" value="NODULATION PROTEIN J"/>
    <property type="match status" value="1"/>
</dbReference>
<keyword evidence="4 5" id="KW-0472">Membrane</keyword>
<dbReference type="RefSeq" id="WP_327430218.1">
    <property type="nucleotide sequence ID" value="NZ_CP163440.1"/>
</dbReference>
<evidence type="ECO:0000256" key="3">
    <source>
        <dbReference type="ARBA" id="ARBA00022989"/>
    </source>
</evidence>
<proteinExistence type="predicted"/>
<dbReference type="InterPro" id="IPR051784">
    <property type="entry name" value="Nod_factor_ABC_transporter"/>
</dbReference>
<evidence type="ECO:0000256" key="4">
    <source>
        <dbReference type="ARBA" id="ARBA00023136"/>
    </source>
</evidence>
<gene>
    <name evidence="7" type="ORF">AB5J50_26200</name>
</gene>
<dbReference type="Pfam" id="PF01061">
    <property type="entry name" value="ABC2_membrane"/>
    <property type="match status" value="1"/>
</dbReference>